<dbReference type="STRING" id="1592317.DPF_1681"/>
<accession>A0A194AFV3</accession>
<dbReference type="AlphaFoldDB" id="A0A194AFV3"/>
<keyword evidence="1" id="KW-0472">Membrane</keyword>
<keyword evidence="3" id="KW-1185">Reference proteome</keyword>
<comment type="caution">
    <text evidence="2">The sequence shown here is derived from an EMBL/GenBank/DDBJ whole genome shotgun (WGS) entry which is preliminary data.</text>
</comment>
<protein>
    <recommendedName>
        <fullName evidence="4">Prepilin-type N-terminal cleavage/methylation domain-containing protein</fullName>
    </recommendedName>
</protein>
<dbReference type="Proteomes" id="UP000095200">
    <property type="component" value="Unassembled WGS sequence"/>
</dbReference>
<gene>
    <name evidence="2" type="ORF">DPF_1681</name>
</gene>
<dbReference type="RefSeq" id="WP_069859023.1">
    <property type="nucleotide sequence ID" value="NZ_BDFE01000016.1"/>
</dbReference>
<organism evidence="2 3">
    <name type="scientific">Desulfoplanes formicivorans</name>
    <dbReference type="NCBI Taxonomy" id="1592317"/>
    <lineage>
        <taxon>Bacteria</taxon>
        <taxon>Pseudomonadati</taxon>
        <taxon>Thermodesulfobacteriota</taxon>
        <taxon>Desulfovibrionia</taxon>
        <taxon>Desulfovibrionales</taxon>
        <taxon>Desulfoplanaceae</taxon>
        <taxon>Desulfoplanes</taxon>
    </lineage>
</organism>
<keyword evidence="1" id="KW-0812">Transmembrane</keyword>
<dbReference type="InterPro" id="IPR012902">
    <property type="entry name" value="N_methyl_site"/>
</dbReference>
<evidence type="ECO:0000313" key="3">
    <source>
        <dbReference type="Proteomes" id="UP000095200"/>
    </source>
</evidence>
<reference evidence="3" key="1">
    <citation type="submission" date="2016-06" db="EMBL/GenBank/DDBJ databases">
        <title>Draft genome sequence of Desulfoplanes formicivorans strain Pf12B.</title>
        <authorList>
            <person name="Watanabe M."/>
            <person name="Kojima H."/>
            <person name="Fukui M."/>
        </authorList>
    </citation>
    <scope>NUCLEOTIDE SEQUENCE [LARGE SCALE GENOMIC DNA]</scope>
    <source>
        <strain evidence="3">Pf12B</strain>
    </source>
</reference>
<dbReference type="Pfam" id="PF07963">
    <property type="entry name" value="N_methyl"/>
    <property type="match status" value="1"/>
</dbReference>
<dbReference type="EMBL" id="BDFE01000016">
    <property type="protein sequence ID" value="GAU08962.1"/>
    <property type="molecule type" value="Genomic_DNA"/>
</dbReference>
<evidence type="ECO:0008006" key="4">
    <source>
        <dbReference type="Google" id="ProtNLM"/>
    </source>
</evidence>
<feature type="transmembrane region" description="Helical" evidence="1">
    <location>
        <begin position="6"/>
        <end position="32"/>
    </location>
</feature>
<sequence>MNNHSAHGFTLLEVILVCIVGSILGVMMVQFVRTSSLNAVRPAIRFNTQTDLHAAMERITTEYRTLLENTKADEFNLGLLKSFIDTDTEISPYVSSSKTGFISFTSSGGKNYVASNISQSQGSNSILLVTLEKNGQSLSSVFVE</sequence>
<keyword evidence="1" id="KW-1133">Transmembrane helix</keyword>
<evidence type="ECO:0000256" key="1">
    <source>
        <dbReference type="SAM" id="Phobius"/>
    </source>
</evidence>
<evidence type="ECO:0000313" key="2">
    <source>
        <dbReference type="EMBL" id="GAU08962.1"/>
    </source>
</evidence>
<proteinExistence type="predicted"/>
<name>A0A194AFV3_9BACT</name>